<dbReference type="Gene3D" id="3.80.10.10">
    <property type="entry name" value="Ribonuclease Inhibitor"/>
    <property type="match status" value="1"/>
</dbReference>
<name>A0A5N5QJL0_9AGAM</name>
<dbReference type="InterPro" id="IPR032675">
    <property type="entry name" value="LRR_dom_sf"/>
</dbReference>
<comment type="caution">
    <text evidence="1">The sequence shown here is derived from an EMBL/GenBank/DDBJ whole genome shotgun (WGS) entry which is preliminary data.</text>
</comment>
<protein>
    <submittedName>
        <fullName evidence="1">Uncharacterized protein</fullName>
    </submittedName>
</protein>
<dbReference type="Proteomes" id="UP000383932">
    <property type="component" value="Unassembled WGS sequence"/>
</dbReference>
<gene>
    <name evidence="1" type="ORF">CTheo_4732</name>
</gene>
<evidence type="ECO:0000313" key="2">
    <source>
        <dbReference type="Proteomes" id="UP000383932"/>
    </source>
</evidence>
<accession>A0A5N5QJL0</accession>
<reference evidence="1 2" key="1">
    <citation type="journal article" date="2019" name="Fungal Biol. Biotechnol.">
        <title>Draft genome sequence of fastidious pathogen Ceratobasidium theobromae, which causes vascular-streak dieback in Theobroma cacao.</title>
        <authorList>
            <person name="Ali S.S."/>
            <person name="Asman A."/>
            <person name="Shao J."/>
            <person name="Firmansyah A.P."/>
            <person name="Susilo A.W."/>
            <person name="Rosmana A."/>
            <person name="McMahon P."/>
            <person name="Junaid M."/>
            <person name="Guest D."/>
            <person name="Kheng T.Y."/>
            <person name="Meinhardt L.W."/>
            <person name="Bailey B.A."/>
        </authorList>
    </citation>
    <scope>NUCLEOTIDE SEQUENCE [LARGE SCALE GENOMIC DNA]</scope>
    <source>
        <strain evidence="1 2">CT2</strain>
    </source>
</reference>
<keyword evidence="2" id="KW-1185">Reference proteome</keyword>
<proteinExistence type="predicted"/>
<dbReference type="SUPFAM" id="SSF52047">
    <property type="entry name" value="RNI-like"/>
    <property type="match status" value="1"/>
</dbReference>
<sequence length="353" mass="40437">MHVLESQLGRLIMRYLEAYPVLLNLEALRVDSGKDESPLDWKMALVPQTSPLSKLYIVGRASQLPGDNKSEVERSLINSVIKRFPRLKIFELHSLHYALTPGVGKFPRLPIFNSLVDLRVTSVRVNHNTLDWASRLPSLQHLAIPRAYSAWFTSENIQPNRLYLFGALTVLRIDWDPHVATLLASCRFPSLIEFSLNCERLRGSFDSPELHSLASLISRHSPKIKTLKIRAHLCRDDNELVRYLGKYQTLQLSTLRLSIRLDEITIKFSDLNEVIAEHWPQLSHLAWEMRHLSLQEVAETIVCHPHLMSLAFDAMCGPWIKPVNVVSLASTLPLDLYCYIVDRQHMNAEEVAR</sequence>
<organism evidence="1 2">
    <name type="scientific">Ceratobasidium theobromae</name>
    <dbReference type="NCBI Taxonomy" id="1582974"/>
    <lineage>
        <taxon>Eukaryota</taxon>
        <taxon>Fungi</taxon>
        <taxon>Dikarya</taxon>
        <taxon>Basidiomycota</taxon>
        <taxon>Agaricomycotina</taxon>
        <taxon>Agaricomycetes</taxon>
        <taxon>Cantharellales</taxon>
        <taxon>Ceratobasidiaceae</taxon>
        <taxon>Ceratobasidium</taxon>
    </lineage>
</organism>
<dbReference type="EMBL" id="SSOP01000087">
    <property type="protein sequence ID" value="KAB5591829.1"/>
    <property type="molecule type" value="Genomic_DNA"/>
</dbReference>
<dbReference type="AlphaFoldDB" id="A0A5N5QJL0"/>
<evidence type="ECO:0000313" key="1">
    <source>
        <dbReference type="EMBL" id="KAB5591829.1"/>
    </source>
</evidence>